<dbReference type="EMBL" id="CM023485">
    <property type="protein sequence ID" value="KAH6931217.1"/>
    <property type="molecule type" value="Genomic_DNA"/>
</dbReference>
<name>A0ACB7S7Q7_HYAAI</name>
<dbReference type="Proteomes" id="UP000821845">
    <property type="component" value="Chromosome 5"/>
</dbReference>
<protein>
    <submittedName>
        <fullName evidence="1">Uncharacterized protein</fullName>
    </submittedName>
</protein>
<proteinExistence type="predicted"/>
<comment type="caution">
    <text evidence="1">The sequence shown here is derived from an EMBL/GenBank/DDBJ whole genome shotgun (WGS) entry which is preliminary data.</text>
</comment>
<accession>A0ACB7S7Q7</accession>
<gene>
    <name evidence="1" type="ORF">HPB50_022951</name>
</gene>
<evidence type="ECO:0000313" key="1">
    <source>
        <dbReference type="EMBL" id="KAH6931217.1"/>
    </source>
</evidence>
<sequence>MTRKGSCLHFVSCTAGLSEAYPSKLGISRETRPATSAASAANEKADATQSHAAAKAAAGHRGLAEGAPPRCLRGEVHGGELCENRNCDPETALRRKV</sequence>
<reference evidence="1" key="1">
    <citation type="submission" date="2020-05" db="EMBL/GenBank/DDBJ databases">
        <title>Large-scale comparative analyses of tick genomes elucidate their genetic diversity and vector capacities.</title>
        <authorList>
            <person name="Jia N."/>
            <person name="Wang J."/>
            <person name="Shi W."/>
            <person name="Du L."/>
            <person name="Sun Y."/>
            <person name="Zhan W."/>
            <person name="Jiang J."/>
            <person name="Wang Q."/>
            <person name="Zhang B."/>
            <person name="Ji P."/>
            <person name="Sakyi L.B."/>
            <person name="Cui X."/>
            <person name="Yuan T."/>
            <person name="Jiang B."/>
            <person name="Yang W."/>
            <person name="Lam T.T.-Y."/>
            <person name="Chang Q."/>
            <person name="Ding S."/>
            <person name="Wang X."/>
            <person name="Zhu J."/>
            <person name="Ruan X."/>
            <person name="Zhao L."/>
            <person name="Wei J."/>
            <person name="Que T."/>
            <person name="Du C."/>
            <person name="Cheng J."/>
            <person name="Dai P."/>
            <person name="Han X."/>
            <person name="Huang E."/>
            <person name="Gao Y."/>
            <person name="Liu J."/>
            <person name="Shao H."/>
            <person name="Ye R."/>
            <person name="Li L."/>
            <person name="Wei W."/>
            <person name="Wang X."/>
            <person name="Wang C."/>
            <person name="Yang T."/>
            <person name="Huo Q."/>
            <person name="Li W."/>
            <person name="Guo W."/>
            <person name="Chen H."/>
            <person name="Zhou L."/>
            <person name="Ni X."/>
            <person name="Tian J."/>
            <person name="Zhou Y."/>
            <person name="Sheng Y."/>
            <person name="Liu T."/>
            <person name="Pan Y."/>
            <person name="Xia L."/>
            <person name="Li J."/>
            <person name="Zhao F."/>
            <person name="Cao W."/>
        </authorList>
    </citation>
    <scope>NUCLEOTIDE SEQUENCE</scope>
    <source>
        <strain evidence="1">Hyas-2018</strain>
    </source>
</reference>
<keyword evidence="2" id="KW-1185">Reference proteome</keyword>
<evidence type="ECO:0000313" key="2">
    <source>
        <dbReference type="Proteomes" id="UP000821845"/>
    </source>
</evidence>
<organism evidence="1 2">
    <name type="scientific">Hyalomma asiaticum</name>
    <name type="common">Tick</name>
    <dbReference type="NCBI Taxonomy" id="266040"/>
    <lineage>
        <taxon>Eukaryota</taxon>
        <taxon>Metazoa</taxon>
        <taxon>Ecdysozoa</taxon>
        <taxon>Arthropoda</taxon>
        <taxon>Chelicerata</taxon>
        <taxon>Arachnida</taxon>
        <taxon>Acari</taxon>
        <taxon>Parasitiformes</taxon>
        <taxon>Ixodida</taxon>
        <taxon>Ixodoidea</taxon>
        <taxon>Ixodidae</taxon>
        <taxon>Hyalomminae</taxon>
        <taxon>Hyalomma</taxon>
    </lineage>
</organism>